<proteinExistence type="predicted"/>
<keyword evidence="3" id="KW-1185">Reference proteome</keyword>
<dbReference type="Proteomes" id="UP001165367">
    <property type="component" value="Unassembled WGS sequence"/>
</dbReference>
<dbReference type="EMBL" id="JAKLTR010000013">
    <property type="protein sequence ID" value="MCG2616429.1"/>
    <property type="molecule type" value="Genomic_DNA"/>
</dbReference>
<accession>A0ABS9KVQ8</accession>
<protein>
    <submittedName>
        <fullName evidence="2">Uncharacterized protein</fullName>
    </submittedName>
</protein>
<evidence type="ECO:0000313" key="2">
    <source>
        <dbReference type="EMBL" id="MCG2616429.1"/>
    </source>
</evidence>
<dbReference type="RefSeq" id="WP_237874965.1">
    <property type="nucleotide sequence ID" value="NZ_JAKLTR010000013.1"/>
</dbReference>
<organism evidence="2 3">
    <name type="scientific">Terrimonas ginsenosidimutans</name>
    <dbReference type="NCBI Taxonomy" id="2908004"/>
    <lineage>
        <taxon>Bacteria</taxon>
        <taxon>Pseudomonadati</taxon>
        <taxon>Bacteroidota</taxon>
        <taxon>Chitinophagia</taxon>
        <taxon>Chitinophagales</taxon>
        <taxon>Chitinophagaceae</taxon>
        <taxon>Terrimonas</taxon>
    </lineage>
</organism>
<evidence type="ECO:0000313" key="3">
    <source>
        <dbReference type="Proteomes" id="UP001165367"/>
    </source>
</evidence>
<comment type="caution">
    <text evidence="2">The sequence shown here is derived from an EMBL/GenBank/DDBJ whole genome shotgun (WGS) entry which is preliminary data.</text>
</comment>
<keyword evidence="1" id="KW-0732">Signal</keyword>
<feature type="chain" id="PRO_5045758787" evidence="1">
    <location>
        <begin position="22"/>
        <end position="404"/>
    </location>
</feature>
<evidence type="ECO:0000256" key="1">
    <source>
        <dbReference type="SAM" id="SignalP"/>
    </source>
</evidence>
<sequence length="404" mass="44523">MKNLCTLLTCCILLNTAFSQVDDTAKVKLDLLRAPASPAANLLGFATSDIEKPTDISAFMASLQSSSGNNSILPSNYAVDLAPFWLFRAKGLTTDKMDSKKFSDVFRQTFVFSTAVRGADSTSKEYNPANFYNSFGIKFSIKRGAFSRQTTETLDTINLLASQVAADVNATLKSTLDSNAAYQLLAEERRNRIRENGGNMNDPQVLAINKKMAALQEELRNGIVAQKELIHSRLALLKTKAEAFRIERFGFFIDLAGGATLEYVDKIFSQSNVHNAGAWLTFGANYESGWTLLGITRYLFNPKKAFADNAGLLKTGDVSTFDAGARIIYNHPKSKFALSGEGIYRSVLNNDIVDPSWRLVVNAEYDLGNNQRLTFAFGRHFSGMVTRGNVIAALNFLKGFGNRR</sequence>
<gene>
    <name evidence="2" type="ORF">LZZ85_19170</name>
</gene>
<feature type="signal peptide" evidence="1">
    <location>
        <begin position="1"/>
        <end position="21"/>
    </location>
</feature>
<reference evidence="2" key="1">
    <citation type="submission" date="2022-01" db="EMBL/GenBank/DDBJ databases">
        <authorList>
            <person name="Jo J.-H."/>
            <person name="Im W.-T."/>
        </authorList>
    </citation>
    <scope>NUCLEOTIDE SEQUENCE</scope>
    <source>
        <strain evidence="2">NA20</strain>
    </source>
</reference>
<name>A0ABS9KVQ8_9BACT</name>